<dbReference type="GO" id="GO:0097367">
    <property type="term" value="F:carbohydrate derivative binding"/>
    <property type="evidence" value="ECO:0007669"/>
    <property type="project" value="InterPro"/>
</dbReference>
<name>A0A0B5FNN5_9BACT</name>
<dbReference type="InterPro" id="IPR001347">
    <property type="entry name" value="SIS_dom"/>
</dbReference>
<dbReference type="Proteomes" id="UP000035036">
    <property type="component" value="Chromosome"/>
</dbReference>
<dbReference type="RefSeq" id="WP_040199012.1">
    <property type="nucleotide sequence ID" value="NZ_CP010311.1"/>
</dbReference>
<protein>
    <recommendedName>
        <fullName evidence="1">SIS domain-containing protein</fullName>
    </recommendedName>
</protein>
<evidence type="ECO:0000259" key="1">
    <source>
        <dbReference type="PROSITE" id="PS51464"/>
    </source>
</evidence>
<dbReference type="STRING" id="483547.GSUB_02310"/>
<sequence length="192" mass="20760">MDQTRIAESMHKHTGVLEASLQKHGGALSRLARRLTETFHAGGRLVVIGSGQFGAVADLVASFFNYRLSLERPVLPAVSLCRDSMLGLSLGRDDQLQQFFSRQLQALGGGGDLVLAFSDGARDEAVEEAFAVARGVGSSTAFVFRGREEAFFGEKPDFLFDIETDSTADALEVSHFCGRVLCELVEAELFGL</sequence>
<evidence type="ECO:0000313" key="2">
    <source>
        <dbReference type="EMBL" id="AJF05630.1"/>
    </source>
</evidence>
<dbReference type="GO" id="GO:1901135">
    <property type="term" value="P:carbohydrate derivative metabolic process"/>
    <property type="evidence" value="ECO:0007669"/>
    <property type="project" value="InterPro"/>
</dbReference>
<keyword evidence="3" id="KW-1185">Reference proteome</keyword>
<dbReference type="InterPro" id="IPR050099">
    <property type="entry name" value="SIS_GmhA/DiaA_subfam"/>
</dbReference>
<dbReference type="AlphaFoldDB" id="A0A0B5FNN5"/>
<organism evidence="2 3">
    <name type="scientific">Geoalkalibacter subterraneus</name>
    <dbReference type="NCBI Taxonomy" id="483547"/>
    <lineage>
        <taxon>Bacteria</taxon>
        <taxon>Pseudomonadati</taxon>
        <taxon>Thermodesulfobacteriota</taxon>
        <taxon>Desulfuromonadia</taxon>
        <taxon>Desulfuromonadales</taxon>
        <taxon>Geoalkalibacteraceae</taxon>
        <taxon>Geoalkalibacter</taxon>
    </lineage>
</organism>
<reference evidence="2 3" key="1">
    <citation type="journal article" date="2015" name="Genome Announc.">
        <title>Genomes of Geoalkalibacter ferrihydriticus Z-0531T and Geoalkalibacter subterraneus Red1T, Two Haloalkaliphilic Metal-Reducing Deltaproteobacteria.</title>
        <authorList>
            <person name="Badalamenti J.P."/>
            <person name="Krajmalnik-Brown R."/>
            <person name="Torres C.I."/>
            <person name="Bond D.R."/>
        </authorList>
    </citation>
    <scope>NUCLEOTIDE SEQUENCE [LARGE SCALE GENOMIC DNA]</scope>
    <source>
        <strain evidence="2 3">Red1</strain>
    </source>
</reference>
<dbReference type="EMBL" id="CP010311">
    <property type="protein sequence ID" value="AJF05630.1"/>
    <property type="molecule type" value="Genomic_DNA"/>
</dbReference>
<dbReference type="SUPFAM" id="SSF53697">
    <property type="entry name" value="SIS domain"/>
    <property type="match status" value="1"/>
</dbReference>
<dbReference type="OrthoDB" id="5387313at2"/>
<feature type="domain" description="SIS" evidence="1">
    <location>
        <begin position="35"/>
        <end position="192"/>
    </location>
</feature>
<accession>A0A0B5FNN5</accession>
<proteinExistence type="predicted"/>
<dbReference type="Gene3D" id="3.40.50.10490">
    <property type="entry name" value="Glucose-6-phosphate isomerase like protein, domain 1"/>
    <property type="match status" value="1"/>
</dbReference>
<dbReference type="InterPro" id="IPR046348">
    <property type="entry name" value="SIS_dom_sf"/>
</dbReference>
<dbReference type="HOGENOM" id="CLU_1413987_0_0_7"/>
<dbReference type="KEGG" id="gsb:GSUB_02310"/>
<dbReference type="PANTHER" id="PTHR30390">
    <property type="entry name" value="SEDOHEPTULOSE 7-PHOSPHATE ISOMERASE / DNAA INITIATOR-ASSOCIATING FACTOR FOR REPLICATION INITIATION"/>
    <property type="match status" value="1"/>
</dbReference>
<dbReference type="PROSITE" id="PS51464">
    <property type="entry name" value="SIS"/>
    <property type="match status" value="1"/>
</dbReference>
<gene>
    <name evidence="2" type="ORF">GSUB_02310</name>
</gene>
<evidence type="ECO:0000313" key="3">
    <source>
        <dbReference type="Proteomes" id="UP000035036"/>
    </source>
</evidence>